<dbReference type="Proteomes" id="UP001336020">
    <property type="component" value="Unassembled WGS sequence"/>
</dbReference>
<dbReference type="PROSITE" id="PS00606">
    <property type="entry name" value="KS3_1"/>
    <property type="match status" value="1"/>
</dbReference>
<name>A0ABU7LF24_9NOCA</name>
<organism evidence="7 8">
    <name type="scientific">Rhodococcus artemisiae</name>
    <dbReference type="NCBI Taxonomy" id="714159"/>
    <lineage>
        <taxon>Bacteria</taxon>
        <taxon>Bacillati</taxon>
        <taxon>Actinomycetota</taxon>
        <taxon>Actinomycetes</taxon>
        <taxon>Mycobacteriales</taxon>
        <taxon>Nocardiaceae</taxon>
        <taxon>Rhodococcus</taxon>
    </lineage>
</organism>
<dbReference type="PROSITE" id="PS00012">
    <property type="entry name" value="PHOSPHOPANTETHEINE"/>
    <property type="match status" value="1"/>
</dbReference>
<dbReference type="InterPro" id="IPR014031">
    <property type="entry name" value="Ketoacyl_synth_C"/>
</dbReference>
<evidence type="ECO:0000259" key="6">
    <source>
        <dbReference type="PROSITE" id="PS52004"/>
    </source>
</evidence>
<dbReference type="SMART" id="SM00827">
    <property type="entry name" value="PKS_AT"/>
    <property type="match status" value="1"/>
</dbReference>
<proteinExistence type="predicted"/>
<dbReference type="Pfam" id="PF02801">
    <property type="entry name" value="Ketoacyl-synt_C"/>
    <property type="match status" value="1"/>
</dbReference>
<feature type="domain" description="Ketosynthase family 3 (KS3)" evidence="6">
    <location>
        <begin position="26"/>
        <end position="452"/>
    </location>
</feature>
<reference evidence="7 8" key="1">
    <citation type="submission" date="2023-07" db="EMBL/GenBank/DDBJ databases">
        <authorList>
            <person name="Girao M."/>
            <person name="Carvalho M.F."/>
        </authorList>
    </citation>
    <scope>NUCLEOTIDE SEQUENCE [LARGE SCALE GENOMIC DNA]</scope>
    <source>
        <strain evidence="7 8">YIM65754</strain>
    </source>
</reference>
<keyword evidence="4" id="KW-0511">Multifunctional enzyme</keyword>
<dbReference type="Gene3D" id="3.30.70.3290">
    <property type="match status" value="1"/>
</dbReference>
<dbReference type="Gene3D" id="3.40.47.10">
    <property type="match status" value="1"/>
</dbReference>
<protein>
    <submittedName>
        <fullName evidence="7">Type I polyketide synthase</fullName>
    </submittedName>
</protein>
<dbReference type="SUPFAM" id="SSF53901">
    <property type="entry name" value="Thiolase-like"/>
    <property type="match status" value="1"/>
</dbReference>
<dbReference type="PANTHER" id="PTHR43775:SF37">
    <property type="entry name" value="SI:DKEY-61P9.11"/>
    <property type="match status" value="1"/>
</dbReference>
<dbReference type="InterPro" id="IPR016036">
    <property type="entry name" value="Malonyl_transacylase_ACP-bd"/>
</dbReference>
<dbReference type="InterPro" id="IPR009081">
    <property type="entry name" value="PP-bd_ACP"/>
</dbReference>
<dbReference type="InterPro" id="IPR014030">
    <property type="entry name" value="Ketoacyl_synth_N"/>
</dbReference>
<dbReference type="InterPro" id="IPR016039">
    <property type="entry name" value="Thiolase-like"/>
</dbReference>
<dbReference type="SUPFAM" id="SSF55048">
    <property type="entry name" value="Probable ACP-binding domain of malonyl-CoA ACP transacylase"/>
    <property type="match status" value="1"/>
</dbReference>
<accession>A0ABU7LF24</accession>
<evidence type="ECO:0000256" key="2">
    <source>
        <dbReference type="ARBA" id="ARBA00022553"/>
    </source>
</evidence>
<dbReference type="InterPro" id="IPR032821">
    <property type="entry name" value="PKS_assoc"/>
</dbReference>
<dbReference type="InterPro" id="IPR014043">
    <property type="entry name" value="Acyl_transferase_dom"/>
</dbReference>
<dbReference type="Gene3D" id="3.40.366.10">
    <property type="entry name" value="Malonyl-Coenzyme A Acyl Carrier Protein, domain 2"/>
    <property type="match status" value="1"/>
</dbReference>
<gene>
    <name evidence="7" type="ORF">Q7514_21785</name>
</gene>
<dbReference type="InterPro" id="IPR020841">
    <property type="entry name" value="PKS_Beta-ketoAc_synthase_dom"/>
</dbReference>
<sequence>MHAPDSLPDDTSALPDFDITGTDTTDTDIAVIGFAGRFPGGLTAETLWPALLAGEELHHIATDDELLAAGIPADRLSDPALVRRRPSLPDPDMFDAQFFGFSARDAAACDPQQRLFLETAWETFEHAGYDPHRFDGAAGVFAGGGPDTYLHSEVIPALDPTDPALHFARVVGNERDFIAPRVAYRLGLTGPALTVLSGCATSLVAVHLGVQSLVSGECDLALAGGATVFFPEHGGYWYQPGGIVSPDGRCRPFSADAQGTVTGDAVAAVLLKRYADALEDGDTIHAVIKGSAVNNDGADKVGFTAPSPRGQAAVIAEALAVGEVDPSTISYVETHGTATRVGDAIEVEALEEALSGAAPGSCLLGALKPVIGHTDTAAGASALIKVLLALKHETLPPVPDFREADPAIDFESSVCRVNDGATAWPRTPGTPRRAGISAFSIGGTNAHVVVEEPPVAPAGRRKVTAGPLVLPLSAATPAALNTLTNQLADAFDGTDLDPADAATTLSLGRAELGFRRHVIVTAGARTADSVRASSTRPAVRSAGGEDVVFVFPGQGGQFPGMGSELYRDVPAYAAAADRCAEKFAPLIGIDLRQFLTVETTDGNDDLTRQLARTDLTQPALFTVEYATVMALQDLGITPTVLLGHSIGEFAAAVTAGIFELDDAVTAVAARGRLMASTTSGATAVVRCPEDDVRSALTGTGACVAAVNGPRQVVVSGTPSDIATVVERLRDDNRSVTLLPTDRAFHSPLVDEVVSPFDDVIRTLGLRAPRIPMIRTSTAMMLDTATATDAGTWSTQLRTPVRFADSVGVVDRAHPDAVWVEVGPGTALGSLVRSCGVDTDVVATIGRPESTWPAGTAGADLAGRLWCAGAQPDHTSFAGSGRRVPLPTYPFERQRHRIGRSNRMPMASATGPVALTRAERPETGTAFVAPRSGLESAVAETVAEALGVERLGAHDDLFAFGGDSVTATAVAARLSDAYPVTVTLADVMASPATPSGIAERLTSLLTDAVENMSEEEVAQMLSVLADPA</sequence>
<dbReference type="RefSeq" id="WP_330135344.1">
    <property type="nucleotide sequence ID" value="NZ_JAUTXY010000011.1"/>
</dbReference>
<keyword evidence="8" id="KW-1185">Reference proteome</keyword>
<dbReference type="Gene3D" id="1.10.1200.10">
    <property type="entry name" value="ACP-like"/>
    <property type="match status" value="1"/>
</dbReference>
<evidence type="ECO:0000256" key="4">
    <source>
        <dbReference type="ARBA" id="ARBA00023268"/>
    </source>
</evidence>
<keyword evidence="3" id="KW-0808">Transferase</keyword>
<dbReference type="InterPro" id="IPR001227">
    <property type="entry name" value="Ac_transferase_dom_sf"/>
</dbReference>
<dbReference type="PROSITE" id="PS50075">
    <property type="entry name" value="CARRIER"/>
    <property type="match status" value="1"/>
</dbReference>
<dbReference type="InterPro" id="IPR016035">
    <property type="entry name" value="Acyl_Trfase/lysoPLipase"/>
</dbReference>
<keyword evidence="2" id="KW-0597">Phosphoprotein</keyword>
<dbReference type="SMART" id="SM00825">
    <property type="entry name" value="PKS_KS"/>
    <property type="match status" value="1"/>
</dbReference>
<dbReference type="PANTHER" id="PTHR43775">
    <property type="entry name" value="FATTY ACID SYNTHASE"/>
    <property type="match status" value="1"/>
</dbReference>
<evidence type="ECO:0000313" key="8">
    <source>
        <dbReference type="Proteomes" id="UP001336020"/>
    </source>
</evidence>
<dbReference type="PROSITE" id="PS52004">
    <property type="entry name" value="KS3_2"/>
    <property type="match status" value="1"/>
</dbReference>
<dbReference type="EMBL" id="JAUTXY010000011">
    <property type="protein sequence ID" value="MEE2060154.1"/>
    <property type="molecule type" value="Genomic_DNA"/>
</dbReference>
<dbReference type="SUPFAM" id="SSF47336">
    <property type="entry name" value="ACP-like"/>
    <property type="match status" value="1"/>
</dbReference>
<dbReference type="Pfam" id="PF00698">
    <property type="entry name" value="Acyl_transf_1"/>
    <property type="match status" value="1"/>
</dbReference>
<evidence type="ECO:0000256" key="1">
    <source>
        <dbReference type="ARBA" id="ARBA00022450"/>
    </source>
</evidence>
<dbReference type="InterPro" id="IPR006162">
    <property type="entry name" value="Ppantetheine_attach_site"/>
</dbReference>
<comment type="caution">
    <text evidence="7">The sequence shown here is derived from an EMBL/GenBank/DDBJ whole genome shotgun (WGS) entry which is preliminary data.</text>
</comment>
<dbReference type="SUPFAM" id="SSF52151">
    <property type="entry name" value="FabD/lysophospholipase-like"/>
    <property type="match status" value="1"/>
</dbReference>
<dbReference type="InterPro" id="IPR050091">
    <property type="entry name" value="PKS_NRPS_Biosynth_Enz"/>
</dbReference>
<dbReference type="Pfam" id="PF00109">
    <property type="entry name" value="ketoacyl-synt"/>
    <property type="match status" value="1"/>
</dbReference>
<keyword evidence="1" id="KW-0596">Phosphopantetheine</keyword>
<dbReference type="CDD" id="cd00833">
    <property type="entry name" value="PKS"/>
    <property type="match status" value="1"/>
</dbReference>
<dbReference type="InterPro" id="IPR018201">
    <property type="entry name" value="Ketoacyl_synth_AS"/>
</dbReference>
<evidence type="ECO:0000259" key="5">
    <source>
        <dbReference type="PROSITE" id="PS50075"/>
    </source>
</evidence>
<dbReference type="InterPro" id="IPR036736">
    <property type="entry name" value="ACP-like_sf"/>
</dbReference>
<dbReference type="Pfam" id="PF16197">
    <property type="entry name" value="KAsynt_C_assoc"/>
    <property type="match status" value="1"/>
</dbReference>
<dbReference type="Pfam" id="PF00550">
    <property type="entry name" value="PP-binding"/>
    <property type="match status" value="1"/>
</dbReference>
<evidence type="ECO:0000313" key="7">
    <source>
        <dbReference type="EMBL" id="MEE2060154.1"/>
    </source>
</evidence>
<feature type="domain" description="Carrier" evidence="5">
    <location>
        <begin position="928"/>
        <end position="1004"/>
    </location>
</feature>
<evidence type="ECO:0000256" key="3">
    <source>
        <dbReference type="ARBA" id="ARBA00022679"/>
    </source>
</evidence>